<evidence type="ECO:0000259" key="9">
    <source>
        <dbReference type="SMART" id="SM01312"/>
    </source>
</evidence>
<accession>A0AAV5GKP0</accession>
<evidence type="ECO:0000313" key="11">
    <source>
        <dbReference type="Proteomes" id="UP001342314"/>
    </source>
</evidence>
<keyword evidence="7" id="KW-0539">Nucleus</keyword>
<organism evidence="10 11">
    <name type="scientific">Rhodotorula paludigena</name>
    <dbReference type="NCBI Taxonomy" id="86838"/>
    <lineage>
        <taxon>Eukaryota</taxon>
        <taxon>Fungi</taxon>
        <taxon>Dikarya</taxon>
        <taxon>Basidiomycota</taxon>
        <taxon>Pucciniomycotina</taxon>
        <taxon>Microbotryomycetes</taxon>
        <taxon>Sporidiobolales</taxon>
        <taxon>Sporidiobolaceae</taxon>
        <taxon>Rhodotorula</taxon>
    </lineage>
</organism>
<feature type="compositionally biased region" description="Low complexity" evidence="8">
    <location>
        <begin position="341"/>
        <end position="350"/>
    </location>
</feature>
<feature type="compositionally biased region" description="Low complexity" evidence="8">
    <location>
        <begin position="936"/>
        <end position="949"/>
    </location>
</feature>
<feature type="compositionally biased region" description="Low complexity" evidence="8">
    <location>
        <begin position="747"/>
        <end position="813"/>
    </location>
</feature>
<feature type="compositionally biased region" description="Gly residues" evidence="8">
    <location>
        <begin position="60"/>
        <end position="71"/>
    </location>
</feature>
<feature type="compositionally biased region" description="Basic residues" evidence="8">
    <location>
        <begin position="990"/>
        <end position="1003"/>
    </location>
</feature>
<dbReference type="GO" id="GO:0005737">
    <property type="term" value="C:cytoplasm"/>
    <property type="evidence" value="ECO:0007669"/>
    <property type="project" value="UniProtKB-SubCell"/>
</dbReference>
<dbReference type="PANTHER" id="PTHR41391:SF1">
    <property type="entry name" value="RESTRICTION OF TELOMERE CAPPING PROTEIN 4"/>
    <property type="match status" value="1"/>
</dbReference>
<feature type="compositionally biased region" description="Basic and acidic residues" evidence="8">
    <location>
        <begin position="270"/>
        <end position="305"/>
    </location>
</feature>
<dbReference type="GO" id="GO:0005634">
    <property type="term" value="C:nucleus"/>
    <property type="evidence" value="ECO:0007669"/>
    <property type="project" value="UniProtKB-SubCell"/>
</dbReference>
<comment type="function">
    <text evidence="1">May be involved in a process influencing telomere capping.</text>
</comment>
<feature type="domain" description="Restriction of telomere capping protein 4 C-terminal" evidence="9">
    <location>
        <begin position="549"/>
        <end position="669"/>
    </location>
</feature>
<feature type="compositionally biased region" description="Basic and acidic residues" evidence="8">
    <location>
        <begin position="392"/>
        <end position="406"/>
    </location>
</feature>
<comment type="subcellular location">
    <subcellularLocation>
        <location evidence="3">Cytoplasm</location>
    </subcellularLocation>
    <subcellularLocation>
        <location evidence="2">Nucleus</location>
    </subcellularLocation>
</comment>
<evidence type="ECO:0000256" key="3">
    <source>
        <dbReference type="ARBA" id="ARBA00004496"/>
    </source>
</evidence>
<dbReference type="EMBL" id="BQKY01000006">
    <property type="protein sequence ID" value="GJN90032.1"/>
    <property type="molecule type" value="Genomic_DNA"/>
</dbReference>
<feature type="compositionally biased region" description="Basic and acidic residues" evidence="8">
    <location>
        <begin position="418"/>
        <end position="434"/>
    </location>
</feature>
<feature type="compositionally biased region" description="Basic and acidic residues" evidence="8">
    <location>
        <begin position="242"/>
        <end position="261"/>
    </location>
</feature>
<dbReference type="Proteomes" id="UP001342314">
    <property type="component" value="Unassembled WGS sequence"/>
</dbReference>
<feature type="compositionally biased region" description="Low complexity" evidence="8">
    <location>
        <begin position="221"/>
        <end position="236"/>
    </location>
</feature>
<evidence type="ECO:0000256" key="5">
    <source>
        <dbReference type="ARBA" id="ARBA00015162"/>
    </source>
</evidence>
<comment type="caution">
    <text evidence="10">The sequence shown here is derived from an EMBL/GenBank/DDBJ whole genome shotgun (WGS) entry which is preliminary data.</text>
</comment>
<keyword evidence="11" id="KW-1185">Reference proteome</keyword>
<dbReference type="PANTHER" id="PTHR41391">
    <property type="entry name" value="RESTRICTION OF TELOMERE CAPPING PROTEIN 4"/>
    <property type="match status" value="1"/>
</dbReference>
<evidence type="ECO:0000313" key="10">
    <source>
        <dbReference type="EMBL" id="GJN90032.1"/>
    </source>
</evidence>
<evidence type="ECO:0000256" key="1">
    <source>
        <dbReference type="ARBA" id="ARBA00002738"/>
    </source>
</evidence>
<feature type="region of interest" description="Disordered" evidence="8">
    <location>
        <begin position="699"/>
        <end position="1032"/>
    </location>
</feature>
<keyword evidence="6" id="KW-0963">Cytoplasm</keyword>
<evidence type="ECO:0000256" key="6">
    <source>
        <dbReference type="ARBA" id="ARBA00022490"/>
    </source>
</evidence>
<dbReference type="SMART" id="SM01312">
    <property type="entry name" value="RTC4"/>
    <property type="match status" value="1"/>
</dbReference>
<protein>
    <recommendedName>
        <fullName evidence="5">Restriction of telomere capping protein 4</fullName>
    </recommendedName>
</protein>
<dbReference type="AlphaFoldDB" id="A0AAV5GKP0"/>
<feature type="compositionally biased region" description="Acidic residues" evidence="8">
    <location>
        <begin position="407"/>
        <end position="417"/>
    </location>
</feature>
<evidence type="ECO:0000256" key="4">
    <source>
        <dbReference type="ARBA" id="ARBA00009461"/>
    </source>
</evidence>
<comment type="similarity">
    <text evidence="4">Belongs to the RTC4 family.</text>
</comment>
<dbReference type="InterPro" id="IPR039024">
    <property type="entry name" value="RTC4"/>
</dbReference>
<reference evidence="10 11" key="1">
    <citation type="submission" date="2021-12" db="EMBL/GenBank/DDBJ databases">
        <title>High titer production of polyol ester of fatty acids by Rhodotorula paludigena BS15 towards product separation-free biomass refinery.</title>
        <authorList>
            <person name="Mano J."/>
            <person name="Ono H."/>
            <person name="Tanaka T."/>
            <person name="Naito K."/>
            <person name="Sushida H."/>
            <person name="Ike M."/>
            <person name="Tokuyasu K."/>
            <person name="Kitaoka M."/>
        </authorList>
    </citation>
    <scope>NUCLEOTIDE SEQUENCE [LARGE SCALE GENOMIC DNA]</scope>
    <source>
        <strain evidence="10 11">BS15</strain>
    </source>
</reference>
<evidence type="ECO:0000256" key="8">
    <source>
        <dbReference type="SAM" id="MobiDB-lite"/>
    </source>
</evidence>
<feature type="compositionally biased region" description="Low complexity" evidence="8">
    <location>
        <begin position="312"/>
        <end position="323"/>
    </location>
</feature>
<dbReference type="Pfam" id="PF14474">
    <property type="entry name" value="RTC4"/>
    <property type="match status" value="1"/>
</dbReference>
<evidence type="ECO:0000256" key="2">
    <source>
        <dbReference type="ARBA" id="ARBA00004123"/>
    </source>
</evidence>
<feature type="region of interest" description="Disordered" evidence="8">
    <location>
        <begin position="1"/>
        <end position="447"/>
    </location>
</feature>
<evidence type="ECO:0000256" key="7">
    <source>
        <dbReference type="ARBA" id="ARBA00023242"/>
    </source>
</evidence>
<name>A0AAV5GKP0_9BASI</name>
<gene>
    <name evidence="10" type="ORF">Rhopal_003029-T1</name>
</gene>
<feature type="region of interest" description="Disordered" evidence="8">
    <location>
        <begin position="635"/>
        <end position="655"/>
    </location>
</feature>
<proteinExistence type="inferred from homology"/>
<feature type="compositionally biased region" description="Low complexity" evidence="8">
    <location>
        <begin position="898"/>
        <end position="910"/>
    </location>
</feature>
<sequence>MGNLHGPKGPYDERTRPSPLRAGIPFSVPAANGQSESDRSPLSYGNTGYQPSAVASSSFHGGGGGAGGGAYGQSSSGGRQLKKRDRDGGPRYGPHSTSQQQYGPGGDGFNSGPRNSVLGFLDDHDYSYQHPPAPGQNPFKADALKCARKGKQRAPHSPTRTSPRRLPIDALDLTESPTKAGERERKAAFEAGTAKQQTLAASTELEKQRLAGIKAARREGAAAAAKKSASKSSSSKQTLLDKLADADKDGLSKSRSKKDEGVASSSLKAKQQDKGDDKARDRRSSSKVKGKDKASFKAPRRRVEYESDIDNSSPAKPSSSAPARKGKLGTFRGGFDYEEPSSSARASTSQSKRKKGKKVIPPSSDVEDDEPAEQMPTLAEMMALDAEEDDTAEQRRREKGKGRAVEADDDEYDEDLFDEQRLLAEERAERLRDEESPDPLLDDRDESVDPDTLCPFCDASLPDKPSRELLALKQSLLRQPHDIRPTLRNARAVRFVDQHVVRTSAFCKRHNEERTIIPEGIKRGWPRTIAWDQLPKRIDRQIAPHLTKIIFGQQKSSFFERAKAKWAELGGRRGNVIDDYGPRGLEIIQSTLHELFTRTQPILTAPRVAPLSVDWYLRRVLSPECAVELLRHDLARNSGDGGGGAGGDRAEAEQLRAESRAYGRAMFPVEDDEVLRVVKAEEQDEERRVEERLKRIEERGRELEHGDDEGAPPKKRRKERERGEDPPAAEPAKSGAGRRKPKALMGAPASSAASTAPAAKPHSNGSFSSTSASSAASAGRASDKPSTASRSSKATTSTTLTVPDAGPSSAASESDSDAVVFSHPAKSTHRASDKARKSTLGDAPRLADSTNGPRRVQASSSMVLSDDDDDDDGASSSGAEVTVITSSPQRQRGRAKRAASSSPPYPSTAQRPSPQKKDQKSRDVAGSPRASKKRPSAATSRPSAAPVVPKKLRLATASDDDDEAFLAEVPPVGFADRSRAKRARDEAERKKRAKEARSKAGKKAARERGLGGGGGKKRGARSVDESSSSESD</sequence>
<dbReference type="InterPro" id="IPR028094">
    <property type="entry name" value="RTC4_C"/>
</dbReference>